<keyword evidence="6" id="KW-0378">Hydrolase</keyword>
<sequence length="911" mass="101539">MSDHTTSTDATARTDVNADTIIDTFPRVSLTPDSEYIETIELPAEPADTTPTAEVLRSELADPYPYDLFSHQADALTALETGDNVAVTTSTSSGKTHIYGLQIARNLLDAGVLNPDGTRATEQNDASTALCVYPMKALTKDQQEALDDLYDELGLDIRVEIYDGDVTDGRRAIREQADVILTNFAGLNVYLEHHDKWSRFYSALDLIAIDESHTYTGIEGMHVAWILRRMQRVADYWGGNPQYILTSATIGNPRDHSEELINAPVTVIDDDGSPHGPRDVILWNPPPRDKTRDATPDEESFDIDIDDGPDSEAEEDEEFVAERVPASVEAPKVFNHLTSRDIRTLLFCESRKLTELSIQRADEHRRTNPREYDRSTTVGREAYNAGLGRRTRHSREHQFKTGVLTGLATTSALELGIDIGSLDATVLMGYPGQRQSFWQRIGRAGREASRSVAVLVGDHRTLDQYILTHPEYLLENDVEDAVVDTSNNSVFATHVLAAADEIALDESDIDTFADEDRLRAAVKMWREAGFVDGYLDAAVHYSGPSRPQTRVNLYGTTGTDYRLQLADDVDREKWGLPDDLDLEPIEQNRAYRDYHEGAVRLQNGQQFEVVNMDEDRPQPIIELKPVDCEYYTRTRNKVNVLDAESEASREVNGFTLHFGRGTVLVHHHSYDQLYIGNSDPKQQAIPTETPPILMDTQLCWVEVPEDIETALTHKYQDYGVETGVDPDETGIAHLGYIAGLHAAEHATIQTAPLELRVDKNDLGGLATLVMDTHYSHPEYDDITDSIGDSFEAATHALEQRTQELTGRTASGWFIYDGVDGGLGFARAIYENFEALAERARDQLRDCNCGQPNGCPACTFDENCGNDNKPLLRASAIDVLNQLLGAEDREDLAEHLPDDEHGGDRRPVVFYS</sequence>
<accession>A0A6C0UVH8</accession>
<dbReference type="KEGG" id="hale:G3A49_16240"/>
<reference evidence="6 7" key="1">
    <citation type="submission" date="2020-02" db="EMBL/GenBank/DDBJ databases">
        <title>Whole genome sequence of Haloferax alexandrinus pws1.</title>
        <authorList>
            <person name="Verma D.K."/>
            <person name="Gopal K."/>
            <person name="Prasad E.S."/>
        </authorList>
    </citation>
    <scope>NUCLEOTIDE SEQUENCE [LARGE SCALE GENOMIC DNA]</scope>
    <source>
        <strain evidence="7">wsp1</strain>
    </source>
</reference>
<evidence type="ECO:0000256" key="1">
    <source>
        <dbReference type="ARBA" id="ARBA00022741"/>
    </source>
</evidence>
<dbReference type="SUPFAM" id="SSF52540">
    <property type="entry name" value="P-loop containing nucleoside triphosphate hydrolases"/>
    <property type="match status" value="1"/>
</dbReference>
<dbReference type="GO" id="GO:0036297">
    <property type="term" value="P:interstrand cross-link repair"/>
    <property type="evidence" value="ECO:0007669"/>
    <property type="project" value="TreeGrafter"/>
</dbReference>
<protein>
    <submittedName>
        <fullName evidence="6">DEAD/DEAH box helicase</fullName>
    </submittedName>
</protein>
<dbReference type="Pfam" id="PF00270">
    <property type="entry name" value="DEAD"/>
    <property type="match status" value="1"/>
</dbReference>
<dbReference type="PANTHER" id="PTHR47957:SF3">
    <property type="entry name" value="ATP-DEPENDENT HELICASE HRQ1"/>
    <property type="match status" value="1"/>
</dbReference>
<dbReference type="AlphaFoldDB" id="A0A6C0UVH8"/>
<evidence type="ECO:0000259" key="5">
    <source>
        <dbReference type="PROSITE" id="PS51194"/>
    </source>
</evidence>
<evidence type="ECO:0000259" key="4">
    <source>
        <dbReference type="PROSITE" id="PS51192"/>
    </source>
</evidence>
<feature type="region of interest" description="Disordered" evidence="3">
    <location>
        <begin position="278"/>
        <end position="313"/>
    </location>
</feature>
<evidence type="ECO:0000313" key="7">
    <source>
        <dbReference type="Proteomes" id="UP000465667"/>
    </source>
</evidence>
<proteinExistence type="predicted"/>
<keyword evidence="2" id="KW-0067">ATP-binding</keyword>
<keyword evidence="1" id="KW-0547">Nucleotide-binding</keyword>
<keyword evidence="6" id="KW-0347">Helicase</keyword>
<dbReference type="PANTHER" id="PTHR47957">
    <property type="entry name" value="ATP-DEPENDENT HELICASE HRQ1"/>
    <property type="match status" value="1"/>
</dbReference>
<evidence type="ECO:0000256" key="3">
    <source>
        <dbReference type="SAM" id="MobiDB-lite"/>
    </source>
</evidence>
<dbReference type="InterPro" id="IPR027417">
    <property type="entry name" value="P-loop_NTPase"/>
</dbReference>
<dbReference type="Pfam" id="PF09369">
    <property type="entry name" value="MZB"/>
    <property type="match status" value="1"/>
</dbReference>
<dbReference type="SMART" id="SM00487">
    <property type="entry name" value="DEXDc"/>
    <property type="match status" value="1"/>
</dbReference>
<dbReference type="PROSITE" id="PS51192">
    <property type="entry name" value="HELICASE_ATP_BIND_1"/>
    <property type="match status" value="1"/>
</dbReference>
<dbReference type="EMBL" id="CP048738">
    <property type="protein sequence ID" value="QIB79565.1"/>
    <property type="molecule type" value="Genomic_DNA"/>
</dbReference>
<gene>
    <name evidence="6" type="ORF">G3A49_16240</name>
</gene>
<dbReference type="PROSITE" id="PS51194">
    <property type="entry name" value="HELICASE_CTER"/>
    <property type="match status" value="1"/>
</dbReference>
<dbReference type="InterPro" id="IPR014001">
    <property type="entry name" value="Helicase_ATP-bd"/>
</dbReference>
<dbReference type="InterPro" id="IPR011545">
    <property type="entry name" value="DEAD/DEAH_box_helicase_dom"/>
</dbReference>
<dbReference type="Gene3D" id="3.40.50.300">
    <property type="entry name" value="P-loop containing nucleotide triphosphate hydrolases"/>
    <property type="match status" value="2"/>
</dbReference>
<feature type="domain" description="Helicase ATP-binding" evidence="4">
    <location>
        <begin position="76"/>
        <end position="268"/>
    </location>
</feature>
<dbReference type="GO" id="GO:0003676">
    <property type="term" value="F:nucleic acid binding"/>
    <property type="evidence" value="ECO:0007669"/>
    <property type="project" value="InterPro"/>
</dbReference>
<dbReference type="GeneID" id="44084991"/>
<dbReference type="GO" id="GO:0005524">
    <property type="term" value="F:ATP binding"/>
    <property type="evidence" value="ECO:0007669"/>
    <property type="project" value="UniProtKB-KW"/>
</dbReference>
<dbReference type="InterPro" id="IPR001650">
    <property type="entry name" value="Helicase_C-like"/>
</dbReference>
<dbReference type="Proteomes" id="UP000465667">
    <property type="component" value="Chromosome"/>
</dbReference>
<feature type="compositionally biased region" description="Acidic residues" evidence="3">
    <location>
        <begin position="296"/>
        <end position="313"/>
    </location>
</feature>
<dbReference type="RefSeq" id="WP_163489503.1">
    <property type="nucleotide sequence ID" value="NZ_CP048738.1"/>
</dbReference>
<name>A0A6C0UVH8_HALVO</name>
<dbReference type="InterPro" id="IPR018973">
    <property type="entry name" value="MZB"/>
</dbReference>
<evidence type="ECO:0000256" key="2">
    <source>
        <dbReference type="ARBA" id="ARBA00022840"/>
    </source>
</evidence>
<dbReference type="GO" id="GO:0043138">
    <property type="term" value="F:3'-5' DNA helicase activity"/>
    <property type="evidence" value="ECO:0007669"/>
    <property type="project" value="TreeGrafter"/>
</dbReference>
<dbReference type="Pfam" id="PF00271">
    <property type="entry name" value="Helicase_C"/>
    <property type="match status" value="1"/>
</dbReference>
<feature type="domain" description="Helicase C-terminal" evidence="5">
    <location>
        <begin position="329"/>
        <end position="490"/>
    </location>
</feature>
<dbReference type="SMART" id="SM00490">
    <property type="entry name" value="HELICc"/>
    <property type="match status" value="1"/>
</dbReference>
<dbReference type="GO" id="GO:0006289">
    <property type="term" value="P:nucleotide-excision repair"/>
    <property type="evidence" value="ECO:0007669"/>
    <property type="project" value="TreeGrafter"/>
</dbReference>
<evidence type="ECO:0000313" key="6">
    <source>
        <dbReference type="EMBL" id="QIB79565.1"/>
    </source>
</evidence>
<organism evidence="6 7">
    <name type="scientific">Haloferax volcanii</name>
    <name type="common">Halobacterium volcanii</name>
    <dbReference type="NCBI Taxonomy" id="2246"/>
    <lineage>
        <taxon>Archaea</taxon>
        <taxon>Methanobacteriati</taxon>
        <taxon>Methanobacteriota</taxon>
        <taxon>Stenosarchaea group</taxon>
        <taxon>Halobacteria</taxon>
        <taxon>Halobacteriales</taxon>
        <taxon>Haloferacaceae</taxon>
        <taxon>Haloferax</taxon>
    </lineage>
</organism>